<reference evidence="3" key="2">
    <citation type="submission" date="2025-08" db="UniProtKB">
        <authorList>
            <consortium name="Ensembl"/>
        </authorList>
    </citation>
    <scope>IDENTIFICATION</scope>
</reference>
<dbReference type="InParanoid" id="H3BW26"/>
<feature type="coiled-coil region" evidence="1">
    <location>
        <begin position="71"/>
        <end position="119"/>
    </location>
</feature>
<dbReference type="GO" id="GO:0000776">
    <property type="term" value="C:kinetochore"/>
    <property type="evidence" value="ECO:0007669"/>
    <property type="project" value="InterPro"/>
</dbReference>
<dbReference type="GO" id="GO:0035371">
    <property type="term" value="C:microtubule plus-end"/>
    <property type="evidence" value="ECO:0007669"/>
    <property type="project" value="TreeGrafter"/>
</dbReference>
<reference evidence="4" key="1">
    <citation type="journal article" date="2004" name="Nature">
        <title>Genome duplication in the teleost fish Tetraodon nigroviridis reveals the early vertebrate proto-karyotype.</title>
        <authorList>
            <person name="Jaillon O."/>
            <person name="Aury J.-M."/>
            <person name="Brunet F."/>
            <person name="Petit J.-L."/>
            <person name="Stange-Thomann N."/>
            <person name="Mauceli E."/>
            <person name="Bouneau L."/>
            <person name="Fischer C."/>
            <person name="Ozouf-Costaz C."/>
            <person name="Bernot A."/>
            <person name="Nicaud S."/>
            <person name="Jaffe D."/>
            <person name="Fisher S."/>
            <person name="Lutfalla G."/>
            <person name="Dossat C."/>
            <person name="Segurens B."/>
            <person name="Dasilva C."/>
            <person name="Salanoubat M."/>
            <person name="Levy M."/>
            <person name="Boudet N."/>
            <person name="Castellano S."/>
            <person name="Anthouard V."/>
            <person name="Jubin C."/>
            <person name="Castelli V."/>
            <person name="Katinka M."/>
            <person name="Vacherie B."/>
            <person name="Biemont C."/>
            <person name="Skalli Z."/>
            <person name="Cattolico L."/>
            <person name="Poulain J."/>
            <person name="De Berardinis V."/>
            <person name="Cruaud C."/>
            <person name="Duprat S."/>
            <person name="Brottier P."/>
            <person name="Coutanceau J.-P."/>
            <person name="Gouzy J."/>
            <person name="Parra G."/>
            <person name="Lardier G."/>
            <person name="Chapple C."/>
            <person name="McKernan K.J."/>
            <person name="McEwan P."/>
            <person name="Bosak S."/>
            <person name="Kellis M."/>
            <person name="Volff J.-N."/>
            <person name="Guigo R."/>
            <person name="Zody M.C."/>
            <person name="Mesirov J."/>
            <person name="Lindblad-Toh K."/>
            <person name="Birren B."/>
            <person name="Nusbaum C."/>
            <person name="Kahn D."/>
            <person name="Robinson-Rechavi M."/>
            <person name="Laudet V."/>
            <person name="Schachter V."/>
            <person name="Quetier F."/>
            <person name="Saurin W."/>
            <person name="Scarpelli C."/>
            <person name="Wincker P."/>
            <person name="Lander E.S."/>
            <person name="Weissenbach J."/>
            <person name="Roest Crollius H."/>
        </authorList>
    </citation>
    <scope>NUCLEOTIDE SEQUENCE [LARGE SCALE GENOMIC DNA]</scope>
</reference>
<reference evidence="3" key="3">
    <citation type="submission" date="2025-09" db="UniProtKB">
        <authorList>
            <consortium name="Ensembl"/>
        </authorList>
    </citation>
    <scope>IDENTIFICATION</scope>
</reference>
<dbReference type="HOGENOM" id="CLU_110282_0_0_1"/>
<dbReference type="OMA" id="TGHRHES"/>
<dbReference type="AlphaFoldDB" id="H3BW26"/>
<organism evidence="3 4">
    <name type="scientific">Tetraodon nigroviridis</name>
    <name type="common">Spotted green pufferfish</name>
    <name type="synonym">Chelonodon nigroviridis</name>
    <dbReference type="NCBI Taxonomy" id="99883"/>
    <lineage>
        <taxon>Eukaryota</taxon>
        <taxon>Metazoa</taxon>
        <taxon>Chordata</taxon>
        <taxon>Craniata</taxon>
        <taxon>Vertebrata</taxon>
        <taxon>Euteleostomi</taxon>
        <taxon>Actinopterygii</taxon>
        <taxon>Neopterygii</taxon>
        <taxon>Teleostei</taxon>
        <taxon>Neoteleostei</taxon>
        <taxon>Acanthomorphata</taxon>
        <taxon>Eupercaria</taxon>
        <taxon>Tetraodontiformes</taxon>
        <taxon>Tetradontoidea</taxon>
        <taxon>Tetraodontidae</taxon>
        <taxon>Tetraodon</taxon>
    </lineage>
</organism>
<evidence type="ECO:0000313" key="4">
    <source>
        <dbReference type="Proteomes" id="UP000007303"/>
    </source>
</evidence>
<dbReference type="GO" id="GO:0051988">
    <property type="term" value="P:regulation of attachment of spindle microtubules to kinetochore"/>
    <property type="evidence" value="ECO:0007669"/>
    <property type="project" value="InterPro"/>
</dbReference>
<keyword evidence="1" id="KW-0175">Coiled coil</keyword>
<dbReference type="PANTHER" id="PTHR31940">
    <property type="entry name" value="SMALL KINETOCHORE-ASSOCIATED PROTEIN"/>
    <property type="match status" value="1"/>
</dbReference>
<evidence type="ECO:0000313" key="3">
    <source>
        <dbReference type="Ensembl" id="ENSTNIP00000000188.1"/>
    </source>
</evidence>
<sequence>MSSKISRGLQLPAETKKAGNKLEAKEAVTGPAVANTAQKPAATLKSQKENMPRKNVATKVSKGLSTRFGQQAELREQNQQLLATNEELHKSLANTQQQIAEMVQQCKELKEETAGLQKNLKDCHVLLVTANMDPVSGERVGEAAQQKENQRTEVMNISKNLLDEIEAFGEVASEQHARLEEIQTVMTELLKSREQMMKEREMFFQEITDMEKALEEAETLLL</sequence>
<proteinExistence type="predicted"/>
<dbReference type="GO" id="GO:0034451">
    <property type="term" value="C:centriolar satellite"/>
    <property type="evidence" value="ECO:0007669"/>
    <property type="project" value="TreeGrafter"/>
</dbReference>
<dbReference type="Proteomes" id="UP000007303">
    <property type="component" value="Unassembled WGS sequence"/>
</dbReference>
<dbReference type="GO" id="GO:0000070">
    <property type="term" value="P:mitotic sister chromatid segregation"/>
    <property type="evidence" value="ECO:0007669"/>
    <property type="project" value="TreeGrafter"/>
</dbReference>
<keyword evidence="4" id="KW-1185">Reference proteome</keyword>
<accession>H3BW26</accession>
<dbReference type="Ensembl" id="ENSTNIT00000001806.1">
    <property type="protein sequence ID" value="ENSTNIP00000000188.1"/>
    <property type="gene ID" value="ENSTNIG00000000817.1"/>
</dbReference>
<dbReference type="GO" id="GO:0007051">
    <property type="term" value="P:spindle organization"/>
    <property type="evidence" value="ECO:0007669"/>
    <property type="project" value="InterPro"/>
</dbReference>
<dbReference type="FunCoup" id="H3BW26">
    <property type="interactions" value="600"/>
</dbReference>
<dbReference type="GO" id="GO:0072686">
    <property type="term" value="C:mitotic spindle"/>
    <property type="evidence" value="ECO:0007669"/>
    <property type="project" value="TreeGrafter"/>
</dbReference>
<feature type="compositionally biased region" description="Basic and acidic residues" evidence="2">
    <location>
        <begin position="14"/>
        <end position="26"/>
    </location>
</feature>
<name>H3BW26_TETNG</name>
<dbReference type="GeneTree" id="ENSGT00390000010376"/>
<dbReference type="PANTHER" id="PTHR31940:SF2">
    <property type="entry name" value="SMALL KINETOCHORE-ASSOCIATED PROTEIN"/>
    <property type="match status" value="1"/>
</dbReference>
<evidence type="ECO:0000256" key="1">
    <source>
        <dbReference type="SAM" id="Coils"/>
    </source>
</evidence>
<evidence type="ECO:0000256" key="2">
    <source>
        <dbReference type="SAM" id="MobiDB-lite"/>
    </source>
</evidence>
<dbReference type="InterPro" id="IPR033373">
    <property type="entry name" value="SKAP"/>
</dbReference>
<protein>
    <submittedName>
        <fullName evidence="3">Kinetochore localized astrin (SPAG5) binding protein</fullName>
    </submittedName>
</protein>
<feature type="region of interest" description="Disordered" evidence="2">
    <location>
        <begin position="1"/>
        <end position="55"/>
    </location>
</feature>